<dbReference type="EMBL" id="VCLB01000002">
    <property type="protein sequence ID" value="TNB49291.1"/>
    <property type="molecule type" value="Genomic_DNA"/>
</dbReference>
<accession>A0A5C4JVW4</accession>
<comment type="caution">
    <text evidence="2">The sequence shown here is derived from an EMBL/GenBank/DDBJ whole genome shotgun (WGS) entry which is preliminary data.</text>
</comment>
<keyword evidence="2" id="KW-0808">Transferase</keyword>
<organism evidence="2 3">
    <name type="scientific">Martelella lutilitoris</name>
    <dbReference type="NCBI Taxonomy" id="2583532"/>
    <lineage>
        <taxon>Bacteria</taxon>
        <taxon>Pseudomonadati</taxon>
        <taxon>Pseudomonadota</taxon>
        <taxon>Alphaproteobacteria</taxon>
        <taxon>Hyphomicrobiales</taxon>
        <taxon>Aurantimonadaceae</taxon>
        <taxon>Martelella</taxon>
    </lineage>
</organism>
<dbReference type="Gene3D" id="3.40.630.90">
    <property type="match status" value="1"/>
</dbReference>
<dbReference type="InterPro" id="IPR052729">
    <property type="entry name" value="Acyl/Acetyltrans_Enzymes"/>
</dbReference>
<dbReference type="OrthoDB" id="20916at2"/>
<dbReference type="InterPro" id="IPR041496">
    <property type="entry name" value="YitH/HolE_GNAT"/>
</dbReference>
<proteinExistence type="predicted"/>
<dbReference type="Proteomes" id="UP000307874">
    <property type="component" value="Unassembled WGS sequence"/>
</dbReference>
<evidence type="ECO:0000259" key="1">
    <source>
        <dbReference type="PROSITE" id="PS51186"/>
    </source>
</evidence>
<dbReference type="Pfam" id="PF18014">
    <property type="entry name" value="Acetyltransf_18"/>
    <property type="match status" value="1"/>
</dbReference>
<dbReference type="GO" id="GO:0016747">
    <property type="term" value="F:acyltransferase activity, transferring groups other than amino-acyl groups"/>
    <property type="evidence" value="ECO:0007669"/>
    <property type="project" value="InterPro"/>
</dbReference>
<evidence type="ECO:0000313" key="3">
    <source>
        <dbReference type="Proteomes" id="UP000307874"/>
    </source>
</evidence>
<keyword evidence="3" id="KW-1185">Reference proteome</keyword>
<dbReference type="PROSITE" id="PS51186">
    <property type="entry name" value="GNAT"/>
    <property type="match status" value="1"/>
</dbReference>
<dbReference type="AlphaFoldDB" id="A0A5C4JVW4"/>
<dbReference type="SUPFAM" id="SSF55729">
    <property type="entry name" value="Acyl-CoA N-acyltransferases (Nat)"/>
    <property type="match status" value="1"/>
</dbReference>
<dbReference type="Gene3D" id="3.40.630.30">
    <property type="match status" value="1"/>
</dbReference>
<dbReference type="RefSeq" id="WP_138747321.1">
    <property type="nucleotide sequence ID" value="NZ_VCLB01000002.1"/>
</dbReference>
<protein>
    <submittedName>
        <fullName evidence="2">GNAT family N-acetyltransferase</fullName>
    </submittedName>
</protein>
<dbReference type="InterPro" id="IPR016181">
    <property type="entry name" value="Acyl_CoA_acyltransferase"/>
</dbReference>
<evidence type="ECO:0000313" key="2">
    <source>
        <dbReference type="EMBL" id="TNB49291.1"/>
    </source>
</evidence>
<sequence>MQPEIRVLDLAEIETLLDWAAAEGWNPGLGDAAPFQAADPEGFFGCFVEGAMVSGISAIAYSDAFGFIGLYITRKDVRGKGYGRLVWERAIAYLWGRTIGLDGVPEQQPNYARMGFVADYGTARWSGVIDAAHCAGHAETRKATETDLDRIAAFDAAFFPAPRKAFLGAWLAAATSARLIEKDGEIFGYGAARACRDGSKIGPLFAKTPQAAKALLAGLVADIGSGRVDIDVPLIQLGFIAWLEAAGLARGFETARMYRGTAPALHMAGVFAVTSLELG</sequence>
<dbReference type="Pfam" id="PF00583">
    <property type="entry name" value="Acetyltransf_1"/>
    <property type="match status" value="1"/>
</dbReference>
<dbReference type="PANTHER" id="PTHR47237:SF1">
    <property type="entry name" value="SLL0310 PROTEIN"/>
    <property type="match status" value="1"/>
</dbReference>
<dbReference type="InterPro" id="IPR000182">
    <property type="entry name" value="GNAT_dom"/>
</dbReference>
<name>A0A5C4JVW4_9HYPH</name>
<gene>
    <name evidence="2" type="ORF">FF124_04710</name>
</gene>
<reference evidence="2 3" key="1">
    <citation type="submission" date="2019-06" db="EMBL/GenBank/DDBJ databases">
        <title>Martelella lutilitoris sp. nov., isolated from a tidal mudflat.</title>
        <authorList>
            <person name="Kim Y.-J."/>
        </authorList>
    </citation>
    <scope>NUCLEOTIDE SEQUENCE [LARGE SCALE GENOMIC DNA]</scope>
    <source>
        <strain evidence="2 3">GH2-6</strain>
    </source>
</reference>
<dbReference type="PANTHER" id="PTHR47237">
    <property type="entry name" value="SLL0310 PROTEIN"/>
    <property type="match status" value="1"/>
</dbReference>
<feature type="domain" description="N-acetyltransferase" evidence="1">
    <location>
        <begin position="3"/>
        <end position="135"/>
    </location>
</feature>